<proteinExistence type="predicted"/>
<sequence length="412" mass="48232">MSSILQVFNAHAEGIDIDEYFVNQVIRYATRFRTQDQEHMRFFGGVLLGVQKIRFTTRHNDTWFSDVLMMDEESLRRDLSKLPFYNTQTNRVASNAFNLSCCWLLYAIFHSKQIKKEKVREAGMLAAMQVLHYKFICGLVARRYPYNADPAIAIKAYDELTLKSGIKRMNSWNEYIDERCNAIIARNSTHFSRWSTLEPDSVAERFVRDVNTGIRKVINRITDTYYAMYEEGKKIGTSSQTVELDDGLAVRDIKRNETTYRQYLFEIAYDRTSFVKRELMVVILDVHHTTNLLSLERALSYISANVERPTRDGKQVSQMLRLVMEHAIEYIILNKVDMRDLTFLFYMRNVYTSNRTSNPKLLELRKIGSEVIKKATNARNDAEAAATRTGVFLYILLRVFSRNYYVRRAMSR</sequence>
<evidence type="ECO:0000313" key="2">
    <source>
        <dbReference type="Proteomes" id="UP000294673"/>
    </source>
</evidence>
<organismHost>
    <name type="scientific">Escherichia coli</name>
    <dbReference type="NCBI Taxonomy" id="562"/>
</organismHost>
<organism evidence="1 2">
    <name type="scientific">Escherichia phage vB_EcoM_Goslar</name>
    <dbReference type="NCBI Taxonomy" id="2502409"/>
    <lineage>
        <taxon>Viruses</taxon>
        <taxon>Duplodnaviria</taxon>
        <taxon>Heunggongvirae</taxon>
        <taxon>Uroviricota</taxon>
        <taxon>Caudoviricetes</taxon>
        <taxon>Chimalliviridae</taxon>
        <taxon>Goslarvirus</taxon>
        <taxon>Goslarvirus goslar</taxon>
    </lineage>
</organism>
<keyword evidence="2" id="KW-1185">Reference proteome</keyword>
<protein>
    <submittedName>
        <fullName evidence="1">Uncharacterized protein</fullName>
    </submittedName>
</protein>
<gene>
    <name evidence="1" type="ORF">Goslar_00211</name>
</gene>
<accession>A0A482GH82</accession>
<reference evidence="1 2" key="1">
    <citation type="submission" date="2018-12" db="EMBL/GenBank/DDBJ databases">
        <title>Still something new to discover - new insights into E. coli phage diversity and taxonomy.</title>
        <authorList>
            <person name="Korf I.H.E."/>
            <person name="Adriaennsens E."/>
            <person name="Dreiseikelmann B."/>
            <person name="Kropinski A."/>
            <person name="Nimtz M."/>
            <person name="Meier-Kolthoff J.P."/>
            <person name="Rohde M."/>
            <person name="van Raaij M."/>
            <person name="Wittmann J."/>
        </authorList>
    </citation>
    <scope>NUCLEOTIDE SEQUENCE [LARGE SCALE GENOMIC DNA]</scope>
</reference>
<evidence type="ECO:0000313" key="1">
    <source>
        <dbReference type="EMBL" id="QBO64003.1"/>
    </source>
</evidence>
<dbReference type="Proteomes" id="UP000294673">
    <property type="component" value="Segment"/>
</dbReference>
<name>A0A482GH82_BPGOS</name>
<dbReference type="EMBL" id="MK327938">
    <property type="protein sequence ID" value="QBO64003.1"/>
    <property type="molecule type" value="Genomic_DNA"/>
</dbReference>